<proteinExistence type="predicted"/>
<dbReference type="GeneID" id="6008642"/>
<gene>
    <name evidence="2" type="ORF">CC1G_02420</name>
</gene>
<dbReference type="OMA" id="CKERIMP"/>
<feature type="region of interest" description="Disordered" evidence="1">
    <location>
        <begin position="639"/>
        <end position="660"/>
    </location>
</feature>
<dbReference type="VEuPathDB" id="FungiDB:CC1G_02420"/>
<dbReference type="AlphaFoldDB" id="A8NBG0"/>
<feature type="region of interest" description="Disordered" evidence="1">
    <location>
        <begin position="683"/>
        <end position="725"/>
    </location>
</feature>
<reference evidence="2 3" key="1">
    <citation type="journal article" date="2010" name="Proc. Natl. Acad. Sci. U.S.A.">
        <title>Insights into evolution of multicellular fungi from the assembled chromosomes of the mushroom Coprinopsis cinerea (Coprinus cinereus).</title>
        <authorList>
            <person name="Stajich J.E."/>
            <person name="Wilke S.K."/>
            <person name="Ahren D."/>
            <person name="Au C.H."/>
            <person name="Birren B.W."/>
            <person name="Borodovsky M."/>
            <person name="Burns C."/>
            <person name="Canback B."/>
            <person name="Casselton L.A."/>
            <person name="Cheng C.K."/>
            <person name="Deng J."/>
            <person name="Dietrich F.S."/>
            <person name="Fargo D.C."/>
            <person name="Farman M.L."/>
            <person name="Gathman A.C."/>
            <person name="Goldberg J."/>
            <person name="Guigo R."/>
            <person name="Hoegger P.J."/>
            <person name="Hooker J.B."/>
            <person name="Huggins A."/>
            <person name="James T.Y."/>
            <person name="Kamada T."/>
            <person name="Kilaru S."/>
            <person name="Kodira C."/>
            <person name="Kues U."/>
            <person name="Kupfer D."/>
            <person name="Kwan H.S."/>
            <person name="Lomsadze A."/>
            <person name="Li W."/>
            <person name="Lilly W.W."/>
            <person name="Ma L.J."/>
            <person name="Mackey A.J."/>
            <person name="Manning G."/>
            <person name="Martin F."/>
            <person name="Muraguchi H."/>
            <person name="Natvig D.O."/>
            <person name="Palmerini H."/>
            <person name="Ramesh M.A."/>
            <person name="Rehmeyer C.J."/>
            <person name="Roe B.A."/>
            <person name="Shenoy N."/>
            <person name="Stanke M."/>
            <person name="Ter-Hovhannisyan V."/>
            <person name="Tunlid A."/>
            <person name="Velagapudi R."/>
            <person name="Vision T.J."/>
            <person name="Zeng Q."/>
            <person name="Zolan M.E."/>
            <person name="Pukkila P.J."/>
        </authorList>
    </citation>
    <scope>NUCLEOTIDE SEQUENCE [LARGE SCALE GENOMIC DNA]</scope>
    <source>
        <strain evidence="3">Okayama-7 / 130 / ATCC MYA-4618 / FGSC 9003</strain>
    </source>
</reference>
<feature type="compositionally biased region" description="Polar residues" evidence="1">
    <location>
        <begin position="433"/>
        <end position="442"/>
    </location>
</feature>
<dbReference type="KEGG" id="cci:CC1G_02420"/>
<accession>A8NBG0</accession>
<evidence type="ECO:0000313" key="3">
    <source>
        <dbReference type="Proteomes" id="UP000001861"/>
    </source>
</evidence>
<feature type="compositionally biased region" description="Basic and acidic residues" evidence="1">
    <location>
        <begin position="446"/>
        <end position="464"/>
    </location>
</feature>
<evidence type="ECO:0000256" key="1">
    <source>
        <dbReference type="SAM" id="MobiDB-lite"/>
    </source>
</evidence>
<dbReference type="OrthoDB" id="3250313at2759"/>
<feature type="region of interest" description="Disordered" evidence="1">
    <location>
        <begin position="420"/>
        <end position="504"/>
    </location>
</feature>
<sequence length="886" mass="95140">MATSTPSADAPPGEGSGSTKEAYDWHPTHHVQKNFLRSKMAAFLQARAEKERTKKKEPVSNFFKSVYTEVDVRWPTYESEELAEAAEVARLAAEGVEGDPDQSAELRGQGLADEDQVTGTGPQGNGRRGKSKKTVKEIVEESQPREAPPANWDVGVWQAARRKKVYRWFYNQVPKFKRKGPKIELVMAPVQRRSLSDWQLFSKDFYGKKVRGAVEEEAKRLEAAGEEVELVSLRQDMTIKAWKDADEETRAHVFAKKAEIAEAKAQAAAAMSTAMDVLSQEEIDARTPEEYHEFLAILPELLDAFFTTVSAKSGWSFTVLAGGPDPSKEGGAIRTMSYHHGVTPRDQTFRQILPPRQFADIFMKPYSGFLHLVYPKEVRQSRELANGDSSALDLLLSLNPSMVNEDLPEDQIEDAQAGAARIRHPKGVAPDESSATPPTKSGQGDAARDDGELGREKTEGDAKGKKSAGRKGSSKSKGKGKASDAVTQVPSQESSEDTSPSGNLVRQVVNPVVGSGMLASVNVAGPSSSVGTRGEVAGQSLHVEDGNLVGEIGGGQLGFAASSGVDGGMSCQLFPPDDMVFGTGSGFVETGSSGYGVLPVPNFNPSAYLPPPGSLSALLHDFGAVDLLGQQAANLALQEGRDESGGNVTSEFTSAPLPDTRGIASSDVSAGVSSAPAIANEARVSEGEASTSALSLSAVPDKRGLEEGDATQGREKRARRMNTRQGAPAWVESGQAYLALPGAGLEWASCIETWSTFETRNAILDTGSVRLPKPSIRPKILSQWLAKKKFHDALGGEDEVEEFAKAWLVWWNGIQPAWRMHEGEEVGLPKPISTGKDLSGLKKPGFCGLFSVLVGLRWWASAKKSPVKWEAAVADVKACLEELGGR</sequence>
<feature type="compositionally biased region" description="Basic residues" evidence="1">
    <location>
        <begin position="465"/>
        <end position="480"/>
    </location>
</feature>
<evidence type="ECO:0000313" key="2">
    <source>
        <dbReference type="EMBL" id="EAU89531.1"/>
    </source>
</evidence>
<organism evidence="2 3">
    <name type="scientific">Coprinopsis cinerea (strain Okayama-7 / 130 / ATCC MYA-4618 / FGSC 9003)</name>
    <name type="common">Inky cap fungus</name>
    <name type="synonym">Hormographiella aspergillata</name>
    <dbReference type="NCBI Taxonomy" id="240176"/>
    <lineage>
        <taxon>Eukaryota</taxon>
        <taxon>Fungi</taxon>
        <taxon>Dikarya</taxon>
        <taxon>Basidiomycota</taxon>
        <taxon>Agaricomycotina</taxon>
        <taxon>Agaricomycetes</taxon>
        <taxon>Agaricomycetidae</taxon>
        <taxon>Agaricales</taxon>
        <taxon>Agaricineae</taxon>
        <taxon>Psathyrellaceae</taxon>
        <taxon>Coprinopsis</taxon>
    </lineage>
</organism>
<feature type="compositionally biased region" description="Polar residues" evidence="1">
    <location>
        <begin position="485"/>
        <end position="504"/>
    </location>
</feature>
<feature type="compositionally biased region" description="Basic and acidic residues" evidence="1">
    <location>
        <begin position="134"/>
        <end position="144"/>
    </location>
</feature>
<dbReference type="EMBL" id="AACS02000009">
    <property type="protein sequence ID" value="EAU89531.1"/>
    <property type="molecule type" value="Genomic_DNA"/>
</dbReference>
<name>A8NBG0_COPC7</name>
<keyword evidence="3" id="KW-1185">Reference proteome</keyword>
<dbReference type="InParanoid" id="A8NBG0"/>
<feature type="region of interest" description="Disordered" evidence="1">
    <location>
        <begin position="1"/>
        <end position="27"/>
    </location>
</feature>
<protein>
    <submittedName>
        <fullName evidence="2">Uncharacterized protein</fullName>
    </submittedName>
</protein>
<dbReference type="Proteomes" id="UP000001861">
    <property type="component" value="Unassembled WGS sequence"/>
</dbReference>
<dbReference type="RefSeq" id="XP_001832158.1">
    <property type="nucleotide sequence ID" value="XM_001832106.1"/>
</dbReference>
<feature type="region of interest" description="Disordered" evidence="1">
    <location>
        <begin position="92"/>
        <end position="149"/>
    </location>
</feature>
<comment type="caution">
    <text evidence="2">The sequence shown here is derived from an EMBL/GenBank/DDBJ whole genome shotgun (WGS) entry which is preliminary data.</text>
</comment>